<feature type="domain" description="Dynamin N-terminal" evidence="3">
    <location>
        <begin position="63"/>
        <end position="220"/>
    </location>
</feature>
<dbReference type="InterPro" id="IPR051943">
    <property type="entry name" value="TRAFAC_Dynamin-like_GTPase"/>
</dbReference>
<accession>A0A7W7HZ51</accession>
<evidence type="ECO:0000313" key="4">
    <source>
        <dbReference type="EMBL" id="MBB4763395.1"/>
    </source>
</evidence>
<dbReference type="Gene3D" id="3.40.50.300">
    <property type="entry name" value="P-loop containing nucleotide triphosphate hydrolases"/>
    <property type="match status" value="1"/>
</dbReference>
<keyword evidence="2" id="KW-1133">Transmembrane helix</keyword>
<organism evidence="4 5">
    <name type="scientific">Actinoplanes digitatis</name>
    <dbReference type="NCBI Taxonomy" id="1868"/>
    <lineage>
        <taxon>Bacteria</taxon>
        <taxon>Bacillati</taxon>
        <taxon>Actinomycetota</taxon>
        <taxon>Actinomycetes</taxon>
        <taxon>Micromonosporales</taxon>
        <taxon>Micromonosporaceae</taxon>
        <taxon>Actinoplanes</taxon>
    </lineage>
</organism>
<gene>
    <name evidence="4" type="ORF">BJ971_003951</name>
</gene>
<feature type="region of interest" description="Disordered" evidence="1">
    <location>
        <begin position="1"/>
        <end position="23"/>
    </location>
</feature>
<dbReference type="InterPro" id="IPR027417">
    <property type="entry name" value="P-loop_NTPase"/>
</dbReference>
<proteinExistence type="predicted"/>
<dbReference type="Pfam" id="PF00350">
    <property type="entry name" value="Dynamin_N"/>
    <property type="match status" value="1"/>
</dbReference>
<keyword evidence="5" id="KW-1185">Reference proteome</keyword>
<dbReference type="InterPro" id="IPR045063">
    <property type="entry name" value="Dynamin_N"/>
</dbReference>
<evidence type="ECO:0000256" key="1">
    <source>
        <dbReference type="SAM" id="MobiDB-lite"/>
    </source>
</evidence>
<comment type="caution">
    <text evidence="4">The sequence shown here is derived from an EMBL/GenBank/DDBJ whole genome shotgun (WGS) entry which is preliminary data.</text>
</comment>
<name>A0A7W7HZ51_9ACTN</name>
<dbReference type="RefSeq" id="WP_184994720.1">
    <property type="nucleotide sequence ID" value="NZ_BOMK01000010.1"/>
</dbReference>
<dbReference type="AlphaFoldDB" id="A0A7W7HZ51"/>
<dbReference type="Proteomes" id="UP000578112">
    <property type="component" value="Unassembled WGS sequence"/>
</dbReference>
<dbReference type="PANTHER" id="PTHR43681">
    <property type="entry name" value="TRANSMEMBRANE GTPASE FZO"/>
    <property type="match status" value="1"/>
</dbReference>
<sequence length="618" mass="65740">MTSAKPAVGAPATPRPRSGERPRAEALRFIADAVLVLDRLDDRAAVAAIRAEVDRLAGGAATVVVVGERNCGKSSLINALTGRGGLLPVDADVATNVHVAVHHATEPTARVVTLDEPAGRSVTLDEVGEYAALDPATGRPRHPDVLEVGIGLPDPLLRGLCLIDTPGVGGLIAGHAAVTLATLARADALLFVTAAGSELTASECRFLAQAAERIATVAFVLTQTDKYPEWPAVLQRDLALLRTHAPRYAGAPWFPVSNRAAADSARSAVRGDAERARRLRGISGLDPLAAALTAGVAAEAYQIRLRNALLVTGRAVDRQLTAQRRNELSLSGDPGLPADLDRLRERLASADEWIARRRSRLTERGRVLERDQRLELKRRVIGLRDQLLDLTRGGDRELIDRLPDELARSVHAIWLDQQTWLRGRLTELCAELADLAGPGADEVTVAFPEHLRDLAAPARGAANASAVDRIIPSIGLGSLAAGLTGALVAGFLAPAVVGLGTVLVLYERRRRKDAVNQARQDAARYVTQVMAQVEVELPAAAQAALEQALVRLRDSVTEGVQAWRAEFDAAVAEHERLLAGAGPGVRERTTDALAALTQLTTRYLGITAAIGDQRRGPP</sequence>
<dbReference type="SUPFAM" id="SSF52540">
    <property type="entry name" value="P-loop containing nucleoside triphosphate hydrolases"/>
    <property type="match status" value="1"/>
</dbReference>
<evidence type="ECO:0000259" key="3">
    <source>
        <dbReference type="Pfam" id="PF00350"/>
    </source>
</evidence>
<protein>
    <recommendedName>
        <fullName evidence="3">Dynamin N-terminal domain-containing protein</fullName>
    </recommendedName>
</protein>
<dbReference type="PANTHER" id="PTHR43681:SF1">
    <property type="entry name" value="SARCALUMENIN"/>
    <property type="match status" value="1"/>
</dbReference>
<evidence type="ECO:0000313" key="5">
    <source>
        <dbReference type="Proteomes" id="UP000578112"/>
    </source>
</evidence>
<keyword evidence="2" id="KW-0812">Transmembrane</keyword>
<reference evidence="4 5" key="1">
    <citation type="submission" date="2020-08" db="EMBL/GenBank/DDBJ databases">
        <title>Sequencing the genomes of 1000 actinobacteria strains.</title>
        <authorList>
            <person name="Klenk H.-P."/>
        </authorList>
    </citation>
    <scope>NUCLEOTIDE SEQUENCE [LARGE SCALE GENOMIC DNA]</scope>
    <source>
        <strain evidence="4 5">DSM 43149</strain>
    </source>
</reference>
<keyword evidence="2" id="KW-0472">Membrane</keyword>
<dbReference type="EMBL" id="JACHNH010000001">
    <property type="protein sequence ID" value="MBB4763395.1"/>
    <property type="molecule type" value="Genomic_DNA"/>
</dbReference>
<feature type="transmembrane region" description="Helical" evidence="2">
    <location>
        <begin position="479"/>
        <end position="506"/>
    </location>
</feature>
<evidence type="ECO:0000256" key="2">
    <source>
        <dbReference type="SAM" id="Phobius"/>
    </source>
</evidence>